<evidence type="ECO:0000313" key="2">
    <source>
        <dbReference type="Proteomes" id="UP000198929"/>
    </source>
</evidence>
<dbReference type="STRING" id="1121357.SAMN05661109_02623"/>
<protein>
    <submittedName>
        <fullName evidence="1">Uncharacterized protein</fullName>
    </submittedName>
</protein>
<name>A0A1H9WB15_9CORY</name>
<sequence>MQFEFQENGRGVLIIQPTAGGRWDATPIFNQFLIDYVPIHRHPDRDAVVLTLLFGDYCAGTLQFPSRINAVTAAAITRYCSPAAVFIGDVDDGPKPILNGITRLRVRKSNQPLVREDLDQSDRELVLFPRSQHLGRMNWLRGMSVSANAELLDMEGPERAMLAAAVLVAQDFESASIELTSAYPNHVFWGKAADLLSSVGLGLTIRGLK</sequence>
<keyword evidence="2" id="KW-1185">Reference proteome</keyword>
<reference evidence="2" key="1">
    <citation type="submission" date="2016-10" db="EMBL/GenBank/DDBJ databases">
        <authorList>
            <person name="Varghese N."/>
            <person name="Submissions S."/>
        </authorList>
    </citation>
    <scope>NUCLEOTIDE SEQUENCE [LARGE SCALE GENOMIC DNA]</scope>
    <source>
        <strain evidence="2">DSM 20524</strain>
    </source>
</reference>
<proteinExistence type="predicted"/>
<accession>A0A1H9WB15</accession>
<evidence type="ECO:0000313" key="1">
    <source>
        <dbReference type="EMBL" id="SES30857.1"/>
    </source>
</evidence>
<dbReference type="AlphaFoldDB" id="A0A1H9WB15"/>
<dbReference type="Proteomes" id="UP000198929">
    <property type="component" value="Unassembled WGS sequence"/>
</dbReference>
<gene>
    <name evidence="1" type="ORF">SAMN05661109_02623</name>
</gene>
<organism evidence="1 2">
    <name type="scientific">Corynebacterium cystitidis DSM 20524</name>
    <dbReference type="NCBI Taxonomy" id="1121357"/>
    <lineage>
        <taxon>Bacteria</taxon>
        <taxon>Bacillati</taxon>
        <taxon>Actinomycetota</taxon>
        <taxon>Actinomycetes</taxon>
        <taxon>Mycobacteriales</taxon>
        <taxon>Corynebacteriaceae</taxon>
        <taxon>Corynebacterium</taxon>
    </lineage>
</organism>
<dbReference type="RefSeq" id="WP_092260848.1">
    <property type="nucleotide sequence ID" value="NZ_CP047199.1"/>
</dbReference>
<dbReference type="EMBL" id="FOGQ01000019">
    <property type="protein sequence ID" value="SES30857.1"/>
    <property type="molecule type" value="Genomic_DNA"/>
</dbReference>